<name>A0A0D7AAG3_9AGAR</name>
<organism evidence="2 3">
    <name type="scientific">Fistulina hepatica ATCC 64428</name>
    <dbReference type="NCBI Taxonomy" id="1128425"/>
    <lineage>
        <taxon>Eukaryota</taxon>
        <taxon>Fungi</taxon>
        <taxon>Dikarya</taxon>
        <taxon>Basidiomycota</taxon>
        <taxon>Agaricomycotina</taxon>
        <taxon>Agaricomycetes</taxon>
        <taxon>Agaricomycetidae</taxon>
        <taxon>Agaricales</taxon>
        <taxon>Fistulinaceae</taxon>
        <taxon>Fistulina</taxon>
    </lineage>
</organism>
<reference evidence="2 3" key="1">
    <citation type="journal article" date="2015" name="Fungal Genet. Biol.">
        <title>Evolution of novel wood decay mechanisms in Agaricales revealed by the genome sequences of Fistulina hepatica and Cylindrobasidium torrendii.</title>
        <authorList>
            <person name="Floudas D."/>
            <person name="Held B.W."/>
            <person name="Riley R."/>
            <person name="Nagy L.G."/>
            <person name="Koehler G."/>
            <person name="Ransdell A.S."/>
            <person name="Younus H."/>
            <person name="Chow J."/>
            <person name="Chiniquy J."/>
            <person name="Lipzen A."/>
            <person name="Tritt A."/>
            <person name="Sun H."/>
            <person name="Haridas S."/>
            <person name="LaButti K."/>
            <person name="Ohm R.A."/>
            <person name="Kues U."/>
            <person name="Blanchette R.A."/>
            <person name="Grigoriev I.V."/>
            <person name="Minto R.E."/>
            <person name="Hibbett D.S."/>
        </authorList>
    </citation>
    <scope>NUCLEOTIDE SEQUENCE [LARGE SCALE GENOMIC DNA]</scope>
    <source>
        <strain evidence="2 3">ATCC 64428</strain>
    </source>
</reference>
<feature type="region of interest" description="Disordered" evidence="1">
    <location>
        <begin position="430"/>
        <end position="451"/>
    </location>
</feature>
<sequence length="481" mass="56018">MPRSLVDDDRPEDFKVLVSYPGKFGHLDIINVPSEEDTIRGIIENFHATHRTSLWIKALLDDKNSLDRIDACKVVKVIHLRTKKNSKCFIPHELVRVEFECPSISTESVSVFRPMVFMQRGKRIDLSKSQAPMSMSWSSVSINTKYVNEFAARSSKSARPLFGLTVGDIDSAYVTENPKRSELDKPYDVVQTLEVPEDARYLNVLHCAAIAECVTALAQDYSIYSHMCMWWSTVSFHAFVRLHAALSKAAGLVPVRGRLYDERGMFPNKKGVIRIVHDDGSFNWSGQAAWSQARKDLLSPFKQAYVTLGEIFGTALDDDRNRETANQKMREESRPERLAEKALERYKKAVADEKARRVAKEVARKAELDSVRREEREQIEREWREELEQVECERREEQERAQREHKEKLEQFERRIREVERARDEERLQLDHALRQSERAREQSEGPREQDRLEFEQRLLVESERTRAEMADLQKVYISVF</sequence>
<dbReference type="EMBL" id="KN882020">
    <property type="protein sequence ID" value="KIY46926.1"/>
    <property type="molecule type" value="Genomic_DNA"/>
</dbReference>
<dbReference type="OrthoDB" id="3048712at2759"/>
<protein>
    <submittedName>
        <fullName evidence="2">Uncharacterized protein</fullName>
    </submittedName>
</protein>
<dbReference type="AlphaFoldDB" id="A0A0D7AAG3"/>
<keyword evidence="3" id="KW-1185">Reference proteome</keyword>
<gene>
    <name evidence="2" type="ORF">FISHEDRAFT_75189</name>
</gene>
<evidence type="ECO:0000256" key="1">
    <source>
        <dbReference type="SAM" id="MobiDB-lite"/>
    </source>
</evidence>
<proteinExistence type="predicted"/>
<evidence type="ECO:0000313" key="3">
    <source>
        <dbReference type="Proteomes" id="UP000054144"/>
    </source>
</evidence>
<dbReference type="Proteomes" id="UP000054144">
    <property type="component" value="Unassembled WGS sequence"/>
</dbReference>
<accession>A0A0D7AAG3</accession>
<evidence type="ECO:0000313" key="2">
    <source>
        <dbReference type="EMBL" id="KIY46926.1"/>
    </source>
</evidence>